<protein>
    <submittedName>
        <fullName evidence="2">Predicted protein</fullName>
    </submittedName>
</protein>
<dbReference type="Proteomes" id="UP000001194">
    <property type="component" value="Unassembled WGS sequence"/>
</dbReference>
<dbReference type="RefSeq" id="XP_001879501.1">
    <property type="nucleotide sequence ID" value="XM_001879466.1"/>
</dbReference>
<dbReference type="InParanoid" id="B0D608"/>
<dbReference type="HOGENOM" id="CLU_111198_0_0_1"/>
<feature type="signal peptide" evidence="1">
    <location>
        <begin position="1"/>
        <end position="20"/>
    </location>
</feature>
<name>B0D608_LACBS</name>
<evidence type="ECO:0000313" key="3">
    <source>
        <dbReference type="Proteomes" id="UP000001194"/>
    </source>
</evidence>
<sequence length="192" mass="20356">MFVANILSLTAALFAPSVYAGVIASQSSLPYNFTLAALNSSLPNANYTGAPLVLGQNGASTGVSFYVTSTHASYPYNDYPTLALRDNILKAYRTSGPSITNATEVQSGGELVWITTTQGHAGSENYSVIKAPAYRFPVLAAHGIHDLWSLCPFQGGQTNVVFNVSTDQPNAGSDPSQCYQVIINVVPIPQSY</sequence>
<dbReference type="AlphaFoldDB" id="B0D608"/>
<dbReference type="EMBL" id="DS547098">
    <property type="protein sequence ID" value="EDR10116.1"/>
    <property type="molecule type" value="Genomic_DNA"/>
</dbReference>
<evidence type="ECO:0000256" key="1">
    <source>
        <dbReference type="SAM" id="SignalP"/>
    </source>
</evidence>
<proteinExistence type="predicted"/>
<keyword evidence="1" id="KW-0732">Signal</keyword>
<accession>B0D608</accession>
<feature type="chain" id="PRO_5002748494" evidence="1">
    <location>
        <begin position="21"/>
        <end position="192"/>
    </location>
</feature>
<dbReference type="OrthoDB" id="2844016at2759"/>
<dbReference type="KEGG" id="lbc:LACBIDRAFT_318111"/>
<evidence type="ECO:0000313" key="2">
    <source>
        <dbReference type="EMBL" id="EDR10116.1"/>
    </source>
</evidence>
<gene>
    <name evidence="2" type="ORF">LACBIDRAFT_318111</name>
</gene>
<keyword evidence="3" id="KW-1185">Reference proteome</keyword>
<organism evidence="3">
    <name type="scientific">Laccaria bicolor (strain S238N-H82 / ATCC MYA-4686)</name>
    <name type="common">Bicoloured deceiver</name>
    <name type="synonym">Laccaria laccata var. bicolor</name>
    <dbReference type="NCBI Taxonomy" id="486041"/>
    <lineage>
        <taxon>Eukaryota</taxon>
        <taxon>Fungi</taxon>
        <taxon>Dikarya</taxon>
        <taxon>Basidiomycota</taxon>
        <taxon>Agaricomycotina</taxon>
        <taxon>Agaricomycetes</taxon>
        <taxon>Agaricomycetidae</taxon>
        <taxon>Agaricales</taxon>
        <taxon>Agaricineae</taxon>
        <taxon>Hydnangiaceae</taxon>
        <taxon>Laccaria</taxon>
    </lineage>
</organism>
<reference evidence="2 3" key="1">
    <citation type="journal article" date="2008" name="Nature">
        <title>The genome of Laccaria bicolor provides insights into mycorrhizal symbiosis.</title>
        <authorList>
            <person name="Martin F."/>
            <person name="Aerts A."/>
            <person name="Ahren D."/>
            <person name="Brun A."/>
            <person name="Danchin E.G.J."/>
            <person name="Duchaussoy F."/>
            <person name="Gibon J."/>
            <person name="Kohler A."/>
            <person name="Lindquist E."/>
            <person name="Pereda V."/>
            <person name="Salamov A."/>
            <person name="Shapiro H.J."/>
            <person name="Wuyts J."/>
            <person name="Blaudez D."/>
            <person name="Buee M."/>
            <person name="Brokstein P."/>
            <person name="Canbaeck B."/>
            <person name="Cohen D."/>
            <person name="Courty P.E."/>
            <person name="Coutinho P.M."/>
            <person name="Delaruelle C."/>
            <person name="Detter J.C."/>
            <person name="Deveau A."/>
            <person name="DiFazio S."/>
            <person name="Duplessis S."/>
            <person name="Fraissinet-Tachet L."/>
            <person name="Lucic E."/>
            <person name="Frey-Klett P."/>
            <person name="Fourrey C."/>
            <person name="Feussner I."/>
            <person name="Gay G."/>
            <person name="Grimwood J."/>
            <person name="Hoegger P.J."/>
            <person name="Jain P."/>
            <person name="Kilaru S."/>
            <person name="Labbe J."/>
            <person name="Lin Y.C."/>
            <person name="Legue V."/>
            <person name="Le Tacon F."/>
            <person name="Marmeisse R."/>
            <person name="Melayah D."/>
            <person name="Montanini B."/>
            <person name="Muratet M."/>
            <person name="Nehls U."/>
            <person name="Niculita-Hirzel H."/>
            <person name="Oudot-Le Secq M.P."/>
            <person name="Peter M."/>
            <person name="Quesneville H."/>
            <person name="Rajashekar B."/>
            <person name="Reich M."/>
            <person name="Rouhier N."/>
            <person name="Schmutz J."/>
            <person name="Yin T."/>
            <person name="Chalot M."/>
            <person name="Henrissat B."/>
            <person name="Kuees U."/>
            <person name="Lucas S."/>
            <person name="Van de Peer Y."/>
            <person name="Podila G.K."/>
            <person name="Polle A."/>
            <person name="Pukkila P.J."/>
            <person name="Richardson P.M."/>
            <person name="Rouze P."/>
            <person name="Sanders I.R."/>
            <person name="Stajich J.E."/>
            <person name="Tunlid A."/>
            <person name="Tuskan G."/>
            <person name="Grigoriev I.V."/>
        </authorList>
    </citation>
    <scope>NUCLEOTIDE SEQUENCE [LARGE SCALE GENOMIC DNA]</scope>
    <source>
        <strain evidence="3">S238N-H82 / ATCC MYA-4686</strain>
    </source>
</reference>
<dbReference type="GeneID" id="6074977"/>